<dbReference type="GO" id="GO:0000329">
    <property type="term" value="C:fungal-type vacuole membrane"/>
    <property type="evidence" value="ECO:0007669"/>
    <property type="project" value="TreeGrafter"/>
</dbReference>
<dbReference type="PANTHER" id="PTHR23501:SF6">
    <property type="entry name" value="MULTIDRUG TRANSPORTER, PUTATIVE (AFU_ORTHOLOGUE AFUA_3G14560)-RELATED"/>
    <property type="match status" value="1"/>
</dbReference>
<feature type="transmembrane region" description="Helical" evidence="6">
    <location>
        <begin position="296"/>
        <end position="317"/>
    </location>
</feature>
<dbReference type="Pfam" id="PF07690">
    <property type="entry name" value="MFS_1"/>
    <property type="match status" value="1"/>
</dbReference>
<keyword evidence="4 6" id="KW-0472">Membrane</keyword>
<accession>A0AAJ0FQE8</accession>
<comment type="caution">
    <text evidence="8">The sequence shown here is derived from an EMBL/GenBank/DDBJ whole genome shotgun (WGS) entry which is preliminary data.</text>
</comment>
<feature type="transmembrane region" description="Helical" evidence="6">
    <location>
        <begin position="69"/>
        <end position="87"/>
    </location>
</feature>
<feature type="transmembrane region" description="Helical" evidence="6">
    <location>
        <begin position="460"/>
        <end position="486"/>
    </location>
</feature>
<organism evidence="8 9">
    <name type="scientific">Phialemonium atrogriseum</name>
    <dbReference type="NCBI Taxonomy" id="1093897"/>
    <lineage>
        <taxon>Eukaryota</taxon>
        <taxon>Fungi</taxon>
        <taxon>Dikarya</taxon>
        <taxon>Ascomycota</taxon>
        <taxon>Pezizomycotina</taxon>
        <taxon>Sordariomycetes</taxon>
        <taxon>Sordariomycetidae</taxon>
        <taxon>Cephalothecales</taxon>
        <taxon>Cephalothecaceae</taxon>
        <taxon>Phialemonium</taxon>
    </lineage>
</organism>
<dbReference type="InterPro" id="IPR005829">
    <property type="entry name" value="Sugar_transporter_CS"/>
</dbReference>
<evidence type="ECO:0000256" key="3">
    <source>
        <dbReference type="ARBA" id="ARBA00022989"/>
    </source>
</evidence>
<evidence type="ECO:0000256" key="4">
    <source>
        <dbReference type="ARBA" id="ARBA00023136"/>
    </source>
</evidence>
<gene>
    <name evidence="8" type="ORF">QBC33DRAFT_465804</name>
</gene>
<reference evidence="8" key="1">
    <citation type="submission" date="2023-06" db="EMBL/GenBank/DDBJ databases">
        <title>Genome-scale phylogeny and comparative genomics of the fungal order Sordariales.</title>
        <authorList>
            <consortium name="Lawrence Berkeley National Laboratory"/>
            <person name="Hensen N."/>
            <person name="Bonometti L."/>
            <person name="Westerberg I."/>
            <person name="Brannstrom I.O."/>
            <person name="Guillou S."/>
            <person name="Cros-Aarteil S."/>
            <person name="Calhoun S."/>
            <person name="Haridas S."/>
            <person name="Kuo A."/>
            <person name="Mondo S."/>
            <person name="Pangilinan J."/>
            <person name="Riley R."/>
            <person name="Labutti K."/>
            <person name="Andreopoulos B."/>
            <person name="Lipzen A."/>
            <person name="Chen C."/>
            <person name="Yanf M."/>
            <person name="Daum C."/>
            <person name="Ng V."/>
            <person name="Clum A."/>
            <person name="Steindorff A."/>
            <person name="Ohm R."/>
            <person name="Martin F."/>
            <person name="Silar P."/>
            <person name="Natvig D."/>
            <person name="Lalanne C."/>
            <person name="Gautier V."/>
            <person name="Ament-Velasquez S.L."/>
            <person name="Kruys A."/>
            <person name="Hutchinson M.I."/>
            <person name="Powell A.J."/>
            <person name="Barry K."/>
            <person name="Miller A.N."/>
            <person name="Grigoriev I.V."/>
            <person name="Debuchy R."/>
            <person name="Gladieux P."/>
            <person name="Thoren M.H."/>
            <person name="Johannesson H."/>
        </authorList>
    </citation>
    <scope>NUCLEOTIDE SEQUENCE</scope>
    <source>
        <strain evidence="8">8032-3</strain>
    </source>
</reference>
<evidence type="ECO:0000256" key="1">
    <source>
        <dbReference type="ARBA" id="ARBA00004141"/>
    </source>
</evidence>
<dbReference type="PANTHER" id="PTHR23501">
    <property type="entry name" value="MAJOR FACILITATOR SUPERFAMILY"/>
    <property type="match status" value="1"/>
</dbReference>
<evidence type="ECO:0000256" key="2">
    <source>
        <dbReference type="ARBA" id="ARBA00022692"/>
    </source>
</evidence>
<feature type="transmembrane region" description="Helical" evidence="6">
    <location>
        <begin position="548"/>
        <end position="567"/>
    </location>
</feature>
<feature type="transmembrane region" description="Helical" evidence="6">
    <location>
        <begin position="270"/>
        <end position="289"/>
    </location>
</feature>
<dbReference type="GO" id="GO:0015174">
    <property type="term" value="F:basic amino acid transmembrane transporter activity"/>
    <property type="evidence" value="ECO:0007669"/>
    <property type="project" value="TreeGrafter"/>
</dbReference>
<feature type="transmembrane region" description="Helical" evidence="6">
    <location>
        <begin position="337"/>
        <end position="360"/>
    </location>
</feature>
<dbReference type="SUPFAM" id="SSF103473">
    <property type="entry name" value="MFS general substrate transporter"/>
    <property type="match status" value="1"/>
</dbReference>
<feature type="transmembrane region" description="Helical" evidence="6">
    <location>
        <begin position="230"/>
        <end position="250"/>
    </location>
</feature>
<comment type="subcellular location">
    <subcellularLocation>
        <location evidence="1">Membrane</location>
        <topology evidence="1">Multi-pass membrane protein</topology>
    </subcellularLocation>
</comment>
<feature type="domain" description="Major facilitator superfamily (MFS) profile" evidence="7">
    <location>
        <begin position="77"/>
        <end position="568"/>
    </location>
</feature>
<evidence type="ECO:0000256" key="6">
    <source>
        <dbReference type="SAM" id="Phobius"/>
    </source>
</evidence>
<dbReference type="EMBL" id="MU838999">
    <property type="protein sequence ID" value="KAK1771164.1"/>
    <property type="molecule type" value="Genomic_DNA"/>
</dbReference>
<proteinExistence type="predicted"/>
<feature type="transmembrane region" description="Helical" evidence="6">
    <location>
        <begin position="199"/>
        <end position="223"/>
    </location>
</feature>
<dbReference type="PROSITE" id="PS00217">
    <property type="entry name" value="SUGAR_TRANSPORT_2"/>
    <property type="match status" value="1"/>
</dbReference>
<dbReference type="GeneID" id="85308329"/>
<dbReference type="RefSeq" id="XP_060287377.1">
    <property type="nucleotide sequence ID" value="XM_060425142.1"/>
</dbReference>
<dbReference type="InterPro" id="IPR020846">
    <property type="entry name" value="MFS_dom"/>
</dbReference>
<dbReference type="InterPro" id="IPR011701">
    <property type="entry name" value="MFS"/>
</dbReference>
<name>A0AAJ0FQE8_9PEZI</name>
<protein>
    <submittedName>
        <fullName evidence="8">Major facilitator superfamily domain-containing protein</fullName>
    </submittedName>
</protein>
<evidence type="ECO:0000313" key="8">
    <source>
        <dbReference type="EMBL" id="KAK1771164.1"/>
    </source>
</evidence>
<dbReference type="AlphaFoldDB" id="A0AAJ0FQE8"/>
<sequence>MARDPAPPEGPRYEGDDLSTAPTATENSPLLQSETASSRTLTPRDDSPASAARTGSAAPRVRNDSEPAIGWKRAVCIILSMWALIFLQASNMSGMTMTQSIIATDLDAYESAMWFTSSYLIVMASLAPLIGRLAMIFSPGHMVLVSALFFAVGAVVTSQARSFGVFILGRVLTGVGGGGVLTLAMILVLQLTSKKRRGLFIGLTNAGFTIGLSTGAVVYGALLSTMGWRALFWLQAPFGLLAGLGVYLSLPPFAVHGSTKAKTVLQKLAAIDYAGAIALILTIVLFLYGLSGNIRILPIVLSAISLLAFVAIEYLVASDPIIPLTVLQSRGILLSCMAQLGFMAARWTVLYFAPIFVLAVRGLSPTVAGAVLVPTNLGFGSGGLVVGWLHVRRAGSFYAPSLASLLFFAIALAGLSFLSTAAAPAWLYVLVVFLNGFGTGAALNYTLAHLLHLSAPEEHFIATSLLATFRGFAGSFGTAIGGGIFARRLRASLTSGFELLDGGDGILDPGRRELITRLIGSPALVFGGDLSDAERAVAVRGYEDSLRVLYRSAAALCILVLLVQAGTGWSGVAAKEDAEEVEEAVAEHDAAMEA</sequence>
<feature type="transmembrane region" description="Helical" evidence="6">
    <location>
        <begin position="108"/>
        <end position="130"/>
    </location>
</feature>
<feature type="compositionally biased region" description="Polar residues" evidence="5">
    <location>
        <begin position="20"/>
        <end position="41"/>
    </location>
</feature>
<feature type="region of interest" description="Disordered" evidence="5">
    <location>
        <begin position="1"/>
        <end position="63"/>
    </location>
</feature>
<feature type="compositionally biased region" description="Pro residues" evidence="5">
    <location>
        <begin position="1"/>
        <end position="10"/>
    </location>
</feature>
<keyword evidence="3 6" id="KW-1133">Transmembrane helix</keyword>
<feature type="transmembrane region" description="Helical" evidence="6">
    <location>
        <begin position="425"/>
        <end position="448"/>
    </location>
</feature>
<dbReference type="Proteomes" id="UP001244011">
    <property type="component" value="Unassembled WGS sequence"/>
</dbReference>
<feature type="transmembrane region" description="Helical" evidence="6">
    <location>
        <begin position="136"/>
        <end position="156"/>
    </location>
</feature>
<keyword evidence="9" id="KW-1185">Reference proteome</keyword>
<keyword evidence="2 6" id="KW-0812">Transmembrane</keyword>
<dbReference type="InterPro" id="IPR036259">
    <property type="entry name" value="MFS_trans_sf"/>
</dbReference>
<evidence type="ECO:0000259" key="7">
    <source>
        <dbReference type="PROSITE" id="PS50850"/>
    </source>
</evidence>
<feature type="transmembrane region" description="Helical" evidence="6">
    <location>
        <begin position="397"/>
        <end position="418"/>
    </location>
</feature>
<feature type="transmembrane region" description="Helical" evidence="6">
    <location>
        <begin position="367"/>
        <end position="391"/>
    </location>
</feature>
<dbReference type="Gene3D" id="1.20.1250.20">
    <property type="entry name" value="MFS general substrate transporter like domains"/>
    <property type="match status" value="2"/>
</dbReference>
<evidence type="ECO:0000256" key="5">
    <source>
        <dbReference type="SAM" id="MobiDB-lite"/>
    </source>
</evidence>
<feature type="transmembrane region" description="Helical" evidence="6">
    <location>
        <begin position="163"/>
        <end position="187"/>
    </location>
</feature>
<evidence type="ECO:0000313" key="9">
    <source>
        <dbReference type="Proteomes" id="UP001244011"/>
    </source>
</evidence>
<dbReference type="PROSITE" id="PS50850">
    <property type="entry name" value="MFS"/>
    <property type="match status" value="1"/>
</dbReference>